<dbReference type="InterPro" id="IPR023214">
    <property type="entry name" value="HAD_sf"/>
</dbReference>
<dbReference type="GO" id="GO:0046872">
    <property type="term" value="F:metal ion binding"/>
    <property type="evidence" value="ECO:0007669"/>
    <property type="project" value="UniProtKB-KW"/>
</dbReference>
<evidence type="ECO:0000256" key="4">
    <source>
        <dbReference type="ARBA" id="ARBA00022842"/>
    </source>
</evidence>
<dbReference type="SUPFAM" id="SSF81665">
    <property type="entry name" value="Calcium ATPase, transmembrane domain M"/>
    <property type="match status" value="1"/>
</dbReference>
<evidence type="ECO:0000256" key="3">
    <source>
        <dbReference type="ARBA" id="ARBA00022723"/>
    </source>
</evidence>
<comment type="subcellular location">
    <subcellularLocation>
        <location evidence="1">Membrane</location>
    </subcellularLocation>
</comment>
<organism evidence="9 10">
    <name type="scientific">Rhododendron williamsianum</name>
    <dbReference type="NCBI Taxonomy" id="262921"/>
    <lineage>
        <taxon>Eukaryota</taxon>
        <taxon>Viridiplantae</taxon>
        <taxon>Streptophyta</taxon>
        <taxon>Embryophyta</taxon>
        <taxon>Tracheophyta</taxon>
        <taxon>Spermatophyta</taxon>
        <taxon>Magnoliopsida</taxon>
        <taxon>eudicotyledons</taxon>
        <taxon>Gunneridae</taxon>
        <taxon>Pentapetalae</taxon>
        <taxon>asterids</taxon>
        <taxon>Ericales</taxon>
        <taxon>Ericaceae</taxon>
        <taxon>Ericoideae</taxon>
        <taxon>Rhodoreae</taxon>
        <taxon>Rhododendron</taxon>
    </lineage>
</organism>
<dbReference type="Pfam" id="PF13246">
    <property type="entry name" value="Cation_ATPase"/>
    <property type="match status" value="1"/>
</dbReference>
<keyword evidence="4" id="KW-0460">Magnesium</keyword>
<dbReference type="GO" id="GO:0000166">
    <property type="term" value="F:nucleotide binding"/>
    <property type="evidence" value="ECO:0007669"/>
    <property type="project" value="InterPro"/>
</dbReference>
<dbReference type="GO" id="GO:0005388">
    <property type="term" value="F:P-type calcium transporter activity"/>
    <property type="evidence" value="ECO:0007669"/>
    <property type="project" value="TreeGrafter"/>
</dbReference>
<evidence type="ECO:0000256" key="5">
    <source>
        <dbReference type="ARBA" id="ARBA00022989"/>
    </source>
</evidence>
<keyword evidence="3" id="KW-0479">Metal-binding</keyword>
<dbReference type="Gene3D" id="3.40.1110.10">
    <property type="entry name" value="Calcium-transporting ATPase, cytoplasmic domain N"/>
    <property type="match status" value="1"/>
</dbReference>
<dbReference type="InterPro" id="IPR006068">
    <property type="entry name" value="ATPase_P-typ_cation-transptr_C"/>
</dbReference>
<accession>A0A6A4KQZ3</accession>
<dbReference type="InterPro" id="IPR023299">
    <property type="entry name" value="ATPase_P-typ_cyto_dom_N"/>
</dbReference>
<evidence type="ECO:0000256" key="6">
    <source>
        <dbReference type="ARBA" id="ARBA00023136"/>
    </source>
</evidence>
<dbReference type="SUPFAM" id="SSF56784">
    <property type="entry name" value="HAD-like"/>
    <property type="match status" value="1"/>
</dbReference>
<evidence type="ECO:0000256" key="2">
    <source>
        <dbReference type="ARBA" id="ARBA00022692"/>
    </source>
</evidence>
<dbReference type="Pfam" id="PF00689">
    <property type="entry name" value="Cation_ATPase_C"/>
    <property type="match status" value="1"/>
</dbReference>
<feature type="transmembrane region" description="Helical" evidence="7">
    <location>
        <begin position="221"/>
        <end position="239"/>
    </location>
</feature>
<feature type="domain" description="Cation-transporting P-type ATPase C-terminal" evidence="8">
    <location>
        <begin position="215"/>
        <end position="343"/>
    </location>
</feature>
<dbReference type="EMBL" id="QEFC01003470">
    <property type="protein sequence ID" value="KAE9447970.1"/>
    <property type="molecule type" value="Genomic_DNA"/>
</dbReference>
<keyword evidence="2 7" id="KW-0812">Transmembrane</keyword>
<dbReference type="InterPro" id="IPR036412">
    <property type="entry name" value="HAD-like_sf"/>
</dbReference>
<proteinExistence type="predicted"/>
<dbReference type="GO" id="GO:0005886">
    <property type="term" value="C:plasma membrane"/>
    <property type="evidence" value="ECO:0007669"/>
    <property type="project" value="TreeGrafter"/>
</dbReference>
<dbReference type="InterPro" id="IPR023298">
    <property type="entry name" value="ATPase_P-typ_TM_dom_sf"/>
</dbReference>
<dbReference type="PANTHER" id="PTHR24093:SF434">
    <property type="entry name" value="CALCIUM-TRANSPORTING ATPASE 13, PLASMA MEMBRANE-TYPE-RELATED"/>
    <property type="match status" value="1"/>
</dbReference>
<dbReference type="OrthoDB" id="3352408at2759"/>
<comment type="caution">
    <text evidence="9">The sequence shown here is derived from an EMBL/GenBank/DDBJ whole genome shotgun (WGS) entry which is preliminary data.</text>
</comment>
<reference evidence="9 10" key="1">
    <citation type="journal article" date="2019" name="Genome Biol. Evol.">
        <title>The Rhododendron genome and chromosomal organization provide insight into shared whole-genome duplications across the heath family (Ericaceae).</title>
        <authorList>
            <person name="Soza V.L."/>
            <person name="Lindsley D."/>
            <person name="Waalkes A."/>
            <person name="Ramage E."/>
            <person name="Patwardhan R.P."/>
            <person name="Burton J.N."/>
            <person name="Adey A."/>
            <person name="Kumar A."/>
            <person name="Qiu R."/>
            <person name="Shendure J."/>
            <person name="Hall B."/>
        </authorList>
    </citation>
    <scope>NUCLEOTIDE SEQUENCE [LARGE SCALE GENOMIC DNA]</scope>
    <source>
        <strain evidence="9">RSF 1966-606</strain>
    </source>
</reference>
<feature type="transmembrane region" description="Helical" evidence="7">
    <location>
        <begin position="195"/>
        <end position="215"/>
    </location>
</feature>
<evidence type="ECO:0000256" key="7">
    <source>
        <dbReference type="SAM" id="Phobius"/>
    </source>
</evidence>
<keyword evidence="6 7" id="KW-0472">Membrane</keyword>
<keyword evidence="10" id="KW-1185">Reference proteome</keyword>
<dbReference type="Gene3D" id="3.40.50.1000">
    <property type="entry name" value="HAD superfamily/HAD-like"/>
    <property type="match status" value="1"/>
</dbReference>
<evidence type="ECO:0000313" key="10">
    <source>
        <dbReference type="Proteomes" id="UP000428333"/>
    </source>
</evidence>
<evidence type="ECO:0000259" key="8">
    <source>
        <dbReference type="Pfam" id="PF00689"/>
    </source>
</evidence>
<gene>
    <name evidence="9" type="ORF">C3L33_20121</name>
</gene>
<evidence type="ECO:0000313" key="9">
    <source>
        <dbReference type="EMBL" id="KAE9447970.1"/>
    </source>
</evidence>
<dbReference type="SUPFAM" id="SSF81660">
    <property type="entry name" value="Metal cation-transporting ATPase, ATP-binding domain N"/>
    <property type="match status" value="1"/>
</dbReference>
<protein>
    <recommendedName>
        <fullName evidence="8">Cation-transporting P-type ATPase C-terminal domain-containing protein</fullName>
    </recommendedName>
</protein>
<dbReference type="AlphaFoldDB" id="A0A6A4KQZ3"/>
<name>A0A6A4KQZ3_9ERIC</name>
<dbReference type="Proteomes" id="UP000428333">
    <property type="component" value="Linkage Group LG12"/>
</dbReference>
<evidence type="ECO:0000256" key="1">
    <source>
        <dbReference type="ARBA" id="ARBA00004370"/>
    </source>
</evidence>
<feature type="non-terminal residue" evidence="9">
    <location>
        <position position="1"/>
    </location>
</feature>
<dbReference type="Gene3D" id="1.20.1110.10">
    <property type="entry name" value="Calcium-transporting ATPase, transmembrane domain"/>
    <property type="match status" value="1"/>
</dbReference>
<keyword evidence="5 7" id="KW-1133">Transmembrane helix</keyword>
<sequence length="343" mass="38579">MNLHWKGAAEMVLAMCSNYYNVNGNIKVLGDVERKKFDRIIQGMAANSLRWIAFAHKQVPEKVNEGGKTQMNIEKKSLTLLGIVGLNYPCPPGVKKAIEECQYVGVNMKMITGDNIFLAKAITTECEILKPNQDMESEAMVEGVEFRNYTPEERTEKIDKNCVMASSSAFDKLLMLQCGGRCVYTDIQKFIQFQLTVNVAALIINFVAVISASGVPLSALQLLWLNLIMDILGAFALATRKPTKELMEKPPVGRTKPLTTNVMWRNLLCQAFYQTAVMLILQFKGKAIFNVSADVNYTLMFNVFVLCQVFNEFNARKLEKKNVFERIQTNKLFLGIVGVTIML</sequence>
<dbReference type="PANTHER" id="PTHR24093">
    <property type="entry name" value="CATION TRANSPORTING ATPASE"/>
    <property type="match status" value="1"/>
</dbReference>